<accession>A0A0D6P6D0</accession>
<evidence type="ECO:0000256" key="1">
    <source>
        <dbReference type="ARBA" id="ARBA00007227"/>
    </source>
</evidence>
<sequence>MASRALIGRTVRRLRLERGLTQQALAVRLGISASYLNLIEHEQRAVTASLLIKLAETLRVDLAALSGSEERELEVGLKEVFADPLLAEEVPDEEAAAVAGSAPNAARAILALYRAWRVAREDSGGLALPSGRRILLPNEETRDFFNDNANHFPSLEDAAAAIHAQLAAGPHEMNHALAERLRRHHGLTVMVVPLEGALRRYDPQARLLTLSQDLPRESRGFHMAFQLALLEAREAVEAVLAPADPSSAEAAAMIRVGLLNYVAGALIMPYDPFLGAARELRHDMEALSARFGVSFEQACHRLTTLQREGARGVPFFFVRTDPAGNVSKRFSVAGFPFARYGGSCPRWVVNTAFATPGEVRVQVAELPEGDTFLTFARTIHGPAARWGDPAPVQVVAMGCRLAHAAEVIYSDGLDLDRARVGIGLSCRLCDRPDCRSRAFPPLEHRLVLDPNATGASPYRFEARKKRGNGRPG</sequence>
<proteinExistence type="inferred from homology"/>
<dbReference type="InterPro" id="IPR010982">
    <property type="entry name" value="Lambda_DNA-bd_dom_sf"/>
</dbReference>
<evidence type="ECO:0000256" key="4">
    <source>
        <dbReference type="ARBA" id="ARBA00023163"/>
    </source>
</evidence>
<dbReference type="SUPFAM" id="SSF47413">
    <property type="entry name" value="lambda repressor-like DNA-binding domains"/>
    <property type="match status" value="1"/>
</dbReference>
<gene>
    <name evidence="6" type="ORF">Asru_0092_07</name>
</gene>
<dbReference type="InterPro" id="IPR010359">
    <property type="entry name" value="IrrE_HExxH"/>
</dbReference>
<evidence type="ECO:0000256" key="2">
    <source>
        <dbReference type="ARBA" id="ARBA00023015"/>
    </source>
</evidence>
<feature type="domain" description="HTH cro/C1-type" evidence="5">
    <location>
        <begin position="11"/>
        <end position="65"/>
    </location>
</feature>
<dbReference type="Gene3D" id="1.10.260.40">
    <property type="entry name" value="lambda repressor-like DNA-binding domains"/>
    <property type="match status" value="1"/>
</dbReference>
<dbReference type="InterPro" id="IPR001387">
    <property type="entry name" value="Cro/C1-type_HTH"/>
</dbReference>
<dbReference type="Proteomes" id="UP000032680">
    <property type="component" value="Unassembled WGS sequence"/>
</dbReference>
<reference evidence="6 7" key="1">
    <citation type="submission" date="2012-11" db="EMBL/GenBank/DDBJ databases">
        <title>Whole genome sequence of Acidisphaera rubrifaciens HS-AP3.</title>
        <authorList>
            <person name="Azuma Y."/>
            <person name="Higashiura N."/>
            <person name="Hirakawa H."/>
            <person name="Matsushita K."/>
        </authorList>
    </citation>
    <scope>NUCLEOTIDE SEQUENCE [LARGE SCALE GENOMIC DNA]</scope>
    <source>
        <strain evidence="6 7">HS-AP3</strain>
    </source>
</reference>
<dbReference type="PROSITE" id="PS50943">
    <property type="entry name" value="HTH_CROC1"/>
    <property type="match status" value="1"/>
</dbReference>
<name>A0A0D6P6D0_9PROT</name>
<dbReference type="GO" id="GO:0005829">
    <property type="term" value="C:cytosol"/>
    <property type="evidence" value="ECO:0007669"/>
    <property type="project" value="TreeGrafter"/>
</dbReference>
<evidence type="ECO:0000313" key="6">
    <source>
        <dbReference type="EMBL" id="GAN76434.1"/>
    </source>
</evidence>
<evidence type="ECO:0000313" key="7">
    <source>
        <dbReference type="Proteomes" id="UP000032680"/>
    </source>
</evidence>
<keyword evidence="2" id="KW-0805">Transcription regulation</keyword>
<organism evidence="6 7">
    <name type="scientific">Acidisphaera rubrifaciens HS-AP3</name>
    <dbReference type="NCBI Taxonomy" id="1231350"/>
    <lineage>
        <taxon>Bacteria</taxon>
        <taxon>Pseudomonadati</taxon>
        <taxon>Pseudomonadota</taxon>
        <taxon>Alphaproteobacteria</taxon>
        <taxon>Acetobacterales</taxon>
        <taxon>Acetobacteraceae</taxon>
        <taxon>Acidisphaera</taxon>
    </lineage>
</organism>
<keyword evidence="3" id="KW-0238">DNA-binding</keyword>
<dbReference type="Pfam" id="PF06114">
    <property type="entry name" value="Peptidase_M78"/>
    <property type="match status" value="1"/>
</dbReference>
<dbReference type="SMART" id="SM00530">
    <property type="entry name" value="HTH_XRE"/>
    <property type="match status" value="1"/>
</dbReference>
<dbReference type="InterPro" id="IPR050807">
    <property type="entry name" value="TransReg_Diox_bact_type"/>
</dbReference>
<dbReference type="Pfam" id="PF01381">
    <property type="entry name" value="HTH_3"/>
    <property type="match status" value="1"/>
</dbReference>
<evidence type="ECO:0000259" key="5">
    <source>
        <dbReference type="PROSITE" id="PS50943"/>
    </source>
</evidence>
<dbReference type="AlphaFoldDB" id="A0A0D6P6D0"/>
<evidence type="ECO:0000256" key="3">
    <source>
        <dbReference type="ARBA" id="ARBA00023125"/>
    </source>
</evidence>
<dbReference type="GO" id="GO:0003677">
    <property type="term" value="F:DNA binding"/>
    <property type="evidence" value="ECO:0007669"/>
    <property type="project" value="UniProtKB-KW"/>
</dbReference>
<keyword evidence="4" id="KW-0804">Transcription</keyword>
<dbReference type="InterPro" id="IPR026281">
    <property type="entry name" value="HTH_RamB"/>
</dbReference>
<dbReference type="Pfam" id="PF09856">
    <property type="entry name" value="ScfRs"/>
    <property type="match status" value="1"/>
</dbReference>
<comment type="similarity">
    <text evidence="1">Belongs to the short-chain fatty acyl-CoA assimilation regulator (ScfR) family.</text>
</comment>
<dbReference type="PANTHER" id="PTHR46797:SF23">
    <property type="entry name" value="HTH-TYPE TRANSCRIPTIONAL REGULATOR SUTR"/>
    <property type="match status" value="1"/>
</dbReference>
<dbReference type="CDD" id="cd00093">
    <property type="entry name" value="HTH_XRE"/>
    <property type="match status" value="1"/>
</dbReference>
<dbReference type="PANTHER" id="PTHR46797">
    <property type="entry name" value="HTH-TYPE TRANSCRIPTIONAL REGULATOR"/>
    <property type="match status" value="1"/>
</dbReference>
<comment type="caution">
    <text evidence="6">The sequence shown here is derived from an EMBL/GenBank/DDBJ whole genome shotgun (WGS) entry which is preliminary data.</text>
</comment>
<dbReference type="OrthoDB" id="1123084at2"/>
<dbReference type="RefSeq" id="WP_048860239.1">
    <property type="nucleotide sequence ID" value="NZ_BANB01000092.1"/>
</dbReference>
<keyword evidence="7" id="KW-1185">Reference proteome</keyword>
<dbReference type="EMBL" id="BANB01000092">
    <property type="protein sequence ID" value="GAN76434.1"/>
    <property type="molecule type" value="Genomic_DNA"/>
</dbReference>
<dbReference type="PIRSF" id="PIRSF019251">
    <property type="entry name" value="Rv0465c"/>
    <property type="match status" value="1"/>
</dbReference>
<protein>
    <submittedName>
        <fullName evidence="6">Transcriptional regulator XRE</fullName>
    </submittedName>
</protein>
<dbReference type="GO" id="GO:0003700">
    <property type="term" value="F:DNA-binding transcription factor activity"/>
    <property type="evidence" value="ECO:0007669"/>
    <property type="project" value="TreeGrafter"/>
</dbReference>
<dbReference type="InterPro" id="IPR018653">
    <property type="entry name" value="ScfR_C"/>
</dbReference>